<feature type="region of interest" description="Disordered" evidence="1">
    <location>
        <begin position="39"/>
        <end position="68"/>
    </location>
</feature>
<dbReference type="EMBL" id="CP015249">
    <property type="protein sequence ID" value="ANB17869.1"/>
    <property type="molecule type" value="Genomic_DNA"/>
</dbReference>
<dbReference type="AlphaFoldDB" id="A0A160DTY9"/>
<keyword evidence="4" id="KW-1185">Reference proteome</keyword>
<reference evidence="3 4" key="1">
    <citation type="submission" date="2016-04" db="EMBL/GenBank/DDBJ databases">
        <title>Complete genome sequence of Dokdonella koreensis DS-123T.</title>
        <authorList>
            <person name="Kim J.F."/>
            <person name="Lee H."/>
            <person name="Kwak M.-J."/>
        </authorList>
    </citation>
    <scope>NUCLEOTIDE SEQUENCE [LARGE SCALE GENOMIC DNA]</scope>
    <source>
        <strain evidence="3 4">DS-123</strain>
    </source>
</reference>
<gene>
    <name evidence="3" type="ORF">I596_1846</name>
</gene>
<dbReference type="KEGG" id="dko:I596_1846"/>
<accession>A0A160DTY9</accession>
<dbReference type="OrthoDB" id="9831721at2"/>
<evidence type="ECO:0000256" key="1">
    <source>
        <dbReference type="SAM" id="MobiDB-lite"/>
    </source>
</evidence>
<sequence>MPVRSIAAIFAIAAAPALHAQTIVPNAYLHTGLPPWTTFQSGAPDPVGTGEAPLWQSPPDVDGSPTSGSARIRLTPSVQDAASGIAQCLDFATPTSVSFLNYGMAFRAPTAATLDGSMSAVVEIRLYSDPGCTGFLSGGTQGQTLVAGSPPAETWYRIADNGFVPNDAPVMAASAQVRGYLRQTGGQPAQPDYAINLDHFVLVLNSTTPVELIRFQVD</sequence>
<evidence type="ECO:0000313" key="3">
    <source>
        <dbReference type="EMBL" id="ANB17869.1"/>
    </source>
</evidence>
<dbReference type="Proteomes" id="UP000076830">
    <property type="component" value="Chromosome"/>
</dbReference>
<name>A0A160DTY9_9GAMM</name>
<evidence type="ECO:0000313" key="4">
    <source>
        <dbReference type="Proteomes" id="UP000076830"/>
    </source>
</evidence>
<proteinExistence type="predicted"/>
<feature type="chain" id="PRO_5007813455" description="Secreted protein" evidence="2">
    <location>
        <begin position="21"/>
        <end position="218"/>
    </location>
</feature>
<evidence type="ECO:0008006" key="5">
    <source>
        <dbReference type="Google" id="ProtNLM"/>
    </source>
</evidence>
<keyword evidence="2" id="KW-0732">Signal</keyword>
<dbReference type="RefSeq" id="WP_150132081.1">
    <property type="nucleotide sequence ID" value="NZ_CP015249.1"/>
</dbReference>
<organism evidence="3 4">
    <name type="scientific">Dokdonella koreensis DS-123</name>
    <dbReference type="NCBI Taxonomy" id="1300342"/>
    <lineage>
        <taxon>Bacteria</taxon>
        <taxon>Pseudomonadati</taxon>
        <taxon>Pseudomonadota</taxon>
        <taxon>Gammaproteobacteria</taxon>
        <taxon>Lysobacterales</taxon>
        <taxon>Rhodanobacteraceae</taxon>
        <taxon>Dokdonella</taxon>
    </lineage>
</organism>
<evidence type="ECO:0000256" key="2">
    <source>
        <dbReference type="SAM" id="SignalP"/>
    </source>
</evidence>
<protein>
    <recommendedName>
        <fullName evidence="5">Secreted protein</fullName>
    </recommendedName>
</protein>
<feature type="signal peptide" evidence="2">
    <location>
        <begin position="1"/>
        <end position="20"/>
    </location>
</feature>